<evidence type="ECO:0000256" key="2">
    <source>
        <dbReference type="SAM" id="Phobius"/>
    </source>
</evidence>
<dbReference type="Proteomes" id="UP001597318">
    <property type="component" value="Unassembled WGS sequence"/>
</dbReference>
<proteinExistence type="predicted"/>
<keyword evidence="2" id="KW-1133">Transmembrane helix</keyword>
<accession>A0ABW5C0Z0</accession>
<keyword evidence="2" id="KW-0472">Membrane</keyword>
<feature type="coiled-coil region" evidence="1">
    <location>
        <begin position="262"/>
        <end position="307"/>
    </location>
</feature>
<keyword evidence="2" id="KW-0812">Transmembrane</keyword>
<reference evidence="4" key="1">
    <citation type="journal article" date="2019" name="Int. J. Syst. Evol. Microbiol.">
        <title>The Global Catalogue of Microorganisms (GCM) 10K type strain sequencing project: providing services to taxonomists for standard genome sequencing and annotation.</title>
        <authorList>
            <consortium name="The Broad Institute Genomics Platform"/>
            <consortium name="The Broad Institute Genome Sequencing Center for Infectious Disease"/>
            <person name="Wu L."/>
            <person name="Ma J."/>
        </authorList>
    </citation>
    <scope>NUCLEOTIDE SEQUENCE [LARGE SCALE GENOMIC DNA]</scope>
    <source>
        <strain evidence="4">CGMCC 1.15474</strain>
    </source>
</reference>
<organism evidence="3 4">
    <name type="scientific">Metabacillus endolithicus</name>
    <dbReference type="NCBI Taxonomy" id="1535204"/>
    <lineage>
        <taxon>Bacteria</taxon>
        <taxon>Bacillati</taxon>
        <taxon>Bacillota</taxon>
        <taxon>Bacilli</taxon>
        <taxon>Bacillales</taxon>
        <taxon>Bacillaceae</taxon>
        <taxon>Metabacillus</taxon>
    </lineage>
</organism>
<evidence type="ECO:0000313" key="3">
    <source>
        <dbReference type="EMBL" id="MFD2215304.1"/>
    </source>
</evidence>
<keyword evidence="1" id="KW-0175">Coiled coil</keyword>
<dbReference type="RefSeq" id="WP_379052549.1">
    <property type="nucleotide sequence ID" value="NZ_JBHUIK010000003.1"/>
</dbReference>
<dbReference type="EMBL" id="JBHUIK010000003">
    <property type="protein sequence ID" value="MFD2215304.1"/>
    <property type="molecule type" value="Genomic_DNA"/>
</dbReference>
<evidence type="ECO:0000256" key="1">
    <source>
        <dbReference type="SAM" id="Coils"/>
    </source>
</evidence>
<name>A0ABW5C0Z0_9BACI</name>
<protein>
    <recommendedName>
        <fullName evidence="5">LXG domain-containing protein</fullName>
    </recommendedName>
</protein>
<keyword evidence="4" id="KW-1185">Reference proteome</keyword>
<feature type="transmembrane region" description="Helical" evidence="2">
    <location>
        <begin position="310"/>
        <end position="333"/>
    </location>
</feature>
<comment type="caution">
    <text evidence="3">The sequence shown here is derived from an EMBL/GenBank/DDBJ whole genome shotgun (WGS) entry which is preliminary data.</text>
</comment>
<evidence type="ECO:0000313" key="4">
    <source>
        <dbReference type="Proteomes" id="UP001597318"/>
    </source>
</evidence>
<sequence>MNELVIQTHNFEKAKNQLKQFSMTKPDELALKKVDVDGGLFNWFDHKVTGQELNALTNQIQGYLIKFNTLNTKFIKEFGEVYNALEALDKEYIQAILISIKAAEKASKEAKDAQKDINKTIEMQKQTILVLKNFKDKLDKYEHLENVDEVWKDTQKFAKELKSVYTEIASIKKTTDAQYNTLVTLNQFVGKVSKYKHLASIDLLWENSQTFSKNIKSVNTQIVDINNLIKVQGQEIEGLKQFKEELNKYNHLEDIDELWEDSRKSKAVVKSLEKKVEGLENNLYVAKQQINEEKTNYESKINTLSKKMKIAYALAGGSIGITLIQFVLNILGIL</sequence>
<gene>
    <name evidence="3" type="ORF">ACFSKK_16550</name>
</gene>
<evidence type="ECO:0008006" key="5">
    <source>
        <dbReference type="Google" id="ProtNLM"/>
    </source>
</evidence>